<reference evidence="1" key="1">
    <citation type="submission" date="2018-02" db="EMBL/GenBank/DDBJ databases">
        <title>Rhizophora mucronata_Transcriptome.</title>
        <authorList>
            <person name="Meera S.P."/>
            <person name="Sreeshan A."/>
            <person name="Augustine A."/>
        </authorList>
    </citation>
    <scope>NUCLEOTIDE SEQUENCE</scope>
    <source>
        <tissue evidence="1">Leaf</tissue>
    </source>
</reference>
<organism evidence="1">
    <name type="scientific">Rhizophora mucronata</name>
    <name type="common">Asiatic mangrove</name>
    <dbReference type="NCBI Taxonomy" id="61149"/>
    <lineage>
        <taxon>Eukaryota</taxon>
        <taxon>Viridiplantae</taxon>
        <taxon>Streptophyta</taxon>
        <taxon>Embryophyta</taxon>
        <taxon>Tracheophyta</taxon>
        <taxon>Spermatophyta</taxon>
        <taxon>Magnoliopsida</taxon>
        <taxon>eudicotyledons</taxon>
        <taxon>Gunneridae</taxon>
        <taxon>Pentapetalae</taxon>
        <taxon>rosids</taxon>
        <taxon>fabids</taxon>
        <taxon>Malpighiales</taxon>
        <taxon>Rhizophoraceae</taxon>
        <taxon>Rhizophora</taxon>
    </lineage>
</organism>
<protein>
    <submittedName>
        <fullName evidence="1">Uncharacterized protein</fullName>
    </submittedName>
</protein>
<sequence length="42" mass="4736">MTIRTAQLLTLAILLSNDNEKKVPLEPRENCQQAGKNAVNWN</sequence>
<dbReference type="EMBL" id="GGEC01006788">
    <property type="protein sequence ID" value="MBW87271.1"/>
    <property type="molecule type" value="Transcribed_RNA"/>
</dbReference>
<name>A0A2P2J1E0_RHIMU</name>
<proteinExistence type="predicted"/>
<accession>A0A2P2J1E0</accession>
<dbReference type="AlphaFoldDB" id="A0A2P2J1E0"/>
<evidence type="ECO:0000313" key="1">
    <source>
        <dbReference type="EMBL" id="MBW87271.1"/>
    </source>
</evidence>